<dbReference type="PANTHER" id="PTHR11679">
    <property type="entry name" value="VESICLE PROTEIN SORTING-ASSOCIATED"/>
    <property type="match status" value="1"/>
</dbReference>
<dbReference type="InterPro" id="IPR043127">
    <property type="entry name" value="Sec-1-like_dom3a"/>
</dbReference>
<accession>A0A9W8DXU4</accession>
<dbReference type="AlphaFoldDB" id="A0A9W8DXU4"/>
<dbReference type="OrthoDB" id="10262287at2759"/>
<dbReference type="Gene3D" id="3.40.50.1910">
    <property type="match status" value="2"/>
</dbReference>
<evidence type="ECO:0000256" key="2">
    <source>
        <dbReference type="SAM" id="MobiDB-lite"/>
    </source>
</evidence>
<dbReference type="InterPro" id="IPR043155">
    <property type="entry name" value="VPS33_dom3b"/>
</dbReference>
<keyword evidence="4" id="KW-1185">Reference proteome</keyword>
<sequence length="668" mass="73269">MRSPRPNATARPDDDTHAPPAAPSFAIFQELAHVQLTAVLDSVRGAKVLVVDPALSPALSLVAEFSHLKEHGVEKIFHLESNPVDTECKNILYLSRPEVTHMQWIADHVREAARAQRPHEFTLYFSPRRTLVCDRILEEQGVLGDLTIGEYHLDLVPLEDDLASLELSDCFRSLLVDEVPTALFGMGRALMRVQALFGFFPRIVGKGDAAKQLCDMLVRMRRELAVDEPTAAQSNTLSQTIDALVLLDRSVDLISPLCTQLTYEGLIDERFGIRHSLVEVDANLGSHATLPTANVAGSNTTGTASANAPAPAKKTRAALNSQDPLFAELRDRNFSVVGGWLHRAAKRINQDYQDRHQARTVSQIRTFIGKLGGLQAEHQALKLHTYLAEVIYKFTLTPTFNRTLEFEQTLLGGAHLGSNSAFTDYVDELIGNEAPLTQVLRLLCLQCALGGGLKRKMYDHWRREIAQTYGYTHLLTLERLARLRLLYANDAGTRSTYPAIQKALQLAVEDVDETDPNDAAYVYSGFAPISVRLLQCIVRDPHFMDRARAGGVSGRRFGPGAAGLGVTAAWNSLAGPLSQAWSSSPASSNETAGARADRPASAASTAGWKGFEDVVQLLPGRTFDCVQTVEDANPYTLQARQNNRNFLIATTHIINGNTMLESVMEGTA</sequence>
<feature type="region of interest" description="Disordered" evidence="2">
    <location>
        <begin position="581"/>
        <end position="602"/>
    </location>
</feature>
<dbReference type="InterPro" id="IPR027482">
    <property type="entry name" value="Sec1-like_dom2"/>
</dbReference>
<evidence type="ECO:0000256" key="1">
    <source>
        <dbReference type="ARBA" id="ARBA00009884"/>
    </source>
</evidence>
<protein>
    <submittedName>
        <fullName evidence="3">Vacuolar protein-sorting-associated protein 33</fullName>
    </submittedName>
</protein>
<dbReference type="Proteomes" id="UP001150569">
    <property type="component" value="Unassembled WGS sequence"/>
</dbReference>
<dbReference type="Gene3D" id="1.25.40.850">
    <property type="match status" value="1"/>
</dbReference>
<evidence type="ECO:0000313" key="3">
    <source>
        <dbReference type="EMBL" id="KAJ1923436.1"/>
    </source>
</evidence>
<dbReference type="InterPro" id="IPR043154">
    <property type="entry name" value="Sec-1-like_dom1"/>
</dbReference>
<dbReference type="SUPFAM" id="SSF56815">
    <property type="entry name" value="Sec1/munc18-like (SM) proteins"/>
    <property type="match status" value="1"/>
</dbReference>
<dbReference type="Gene3D" id="3.90.830.10">
    <property type="entry name" value="Syntaxin Binding Protein 1, Chain A, domain 2"/>
    <property type="match status" value="1"/>
</dbReference>
<name>A0A9W8DXU4_9FUNG</name>
<evidence type="ECO:0000313" key="4">
    <source>
        <dbReference type="Proteomes" id="UP001150569"/>
    </source>
</evidence>
<proteinExistence type="inferred from homology"/>
<dbReference type="GO" id="GO:0016192">
    <property type="term" value="P:vesicle-mediated transport"/>
    <property type="evidence" value="ECO:0007669"/>
    <property type="project" value="InterPro"/>
</dbReference>
<feature type="region of interest" description="Disordered" evidence="2">
    <location>
        <begin position="1"/>
        <end position="21"/>
    </location>
</feature>
<dbReference type="InterPro" id="IPR036045">
    <property type="entry name" value="Sec1-like_sf"/>
</dbReference>
<reference evidence="3" key="1">
    <citation type="submission" date="2022-07" db="EMBL/GenBank/DDBJ databases">
        <title>Phylogenomic reconstructions and comparative analyses of Kickxellomycotina fungi.</title>
        <authorList>
            <person name="Reynolds N.K."/>
            <person name="Stajich J.E."/>
            <person name="Barry K."/>
            <person name="Grigoriev I.V."/>
            <person name="Crous P."/>
            <person name="Smith M.E."/>
        </authorList>
    </citation>
    <scope>NUCLEOTIDE SEQUENCE</scope>
    <source>
        <strain evidence="3">RSA 861</strain>
    </source>
</reference>
<comment type="similarity">
    <text evidence="1">Belongs to the STXBP/unc-18/SEC1 family.</text>
</comment>
<dbReference type="Gene3D" id="3.40.50.2060">
    <property type="match status" value="1"/>
</dbReference>
<dbReference type="InterPro" id="IPR001619">
    <property type="entry name" value="Sec1-like"/>
</dbReference>
<organism evidence="3 4">
    <name type="scientific">Tieghemiomyces parasiticus</name>
    <dbReference type="NCBI Taxonomy" id="78921"/>
    <lineage>
        <taxon>Eukaryota</taxon>
        <taxon>Fungi</taxon>
        <taxon>Fungi incertae sedis</taxon>
        <taxon>Zoopagomycota</taxon>
        <taxon>Kickxellomycotina</taxon>
        <taxon>Dimargaritomycetes</taxon>
        <taxon>Dimargaritales</taxon>
        <taxon>Dimargaritaceae</taxon>
        <taxon>Tieghemiomyces</taxon>
    </lineage>
</organism>
<gene>
    <name evidence="3" type="primary">VPS33_1</name>
    <name evidence="3" type="ORF">IWQ60_005879</name>
</gene>
<dbReference type="Pfam" id="PF00995">
    <property type="entry name" value="Sec1"/>
    <property type="match status" value="1"/>
</dbReference>
<comment type="caution">
    <text evidence="3">The sequence shown here is derived from an EMBL/GenBank/DDBJ whole genome shotgun (WGS) entry which is preliminary data.</text>
</comment>
<dbReference type="EMBL" id="JANBPT010000334">
    <property type="protein sequence ID" value="KAJ1923436.1"/>
    <property type="molecule type" value="Genomic_DNA"/>
</dbReference>